<proteinExistence type="predicted"/>
<feature type="region of interest" description="Disordered" evidence="1">
    <location>
        <begin position="116"/>
        <end position="138"/>
    </location>
</feature>
<name>A0A926NXJ2_9HYPH</name>
<evidence type="ECO:0000313" key="3">
    <source>
        <dbReference type="Proteomes" id="UP000598467"/>
    </source>
</evidence>
<dbReference type="Proteomes" id="UP000598467">
    <property type="component" value="Unassembled WGS sequence"/>
</dbReference>
<gene>
    <name evidence="2" type="ORF">HK439_23420</name>
</gene>
<evidence type="ECO:0000313" key="2">
    <source>
        <dbReference type="EMBL" id="MBD1549222.1"/>
    </source>
</evidence>
<reference evidence="2" key="1">
    <citation type="submission" date="2020-05" db="EMBL/GenBank/DDBJ databases">
        <title>Identification of trans-AT polyketide cluster in two marine bacteria, producers of a novel glutaramide-containing polyketide sesbanimide D and analogs.</title>
        <authorList>
            <person name="Kacar D."/>
            <person name="Rodriguez P."/>
            <person name="Canedo L."/>
            <person name="Gonzalez E."/>
            <person name="Galan B."/>
            <person name="De La Calle F."/>
            <person name="Garcia J.L."/>
        </authorList>
    </citation>
    <scope>NUCLEOTIDE SEQUENCE</scope>
    <source>
        <strain evidence="2">PHM038</strain>
    </source>
</reference>
<sequence>MSFVVAGSAQAQDAGSGATGIIGKWFDKLNSYDMVSTSYGSIEPGDSLRNATVKDGVITIELPADQAFKAGDVTLRFSFDAIDFTGLTQTGDEIMADRIAVPGSFDVDMTFKTKNEAGSAASEPKPDDSASAMQETPDSVTAVGGQFHASYQDILIEGLAAPRALPGLDLAKTDPMAFARAIFDTTRKVAIKRAFITSATATSTTPDVGSSSATYENMSLIGMADGRIAEEYLDEIRSTETPIGTGPDGGAQKIEVKAGPIIARGVDLVPLAPLFGAPAETGRTVLLDREEILNLEFSGDGAKGEIGGMMLENITVPKQEPLRLFSLLEKQGKGEPVSEDELGIAALEAFGAFSLGRLEVNDLDVSADQGKASLRRFLVRDLSGLGLGEFALDDFSISVQDEGQIEFDHAGISGIEFPPIAALTALEGVDNPTPQQIQAALPILRSVLVSSLGVTIPAENVSLGLDLFELTQGGHVAKIPTRTSLIVDGLVVPTDQITDESVKSLLQSLNIEELSLNESLAVAWDANTRDLSIRDLTIEMVDGGTATLSLTLGNVPETLFTNPETAQVALASATFKKANLRVKGAELVTAFLNEESSKNQMSKEMLAEGLVETLRGELGPFAGTAFSEEFLSALRTFLNNPDELAVSFEPAAPVPMAEILGLVMTSPQALPERLGAKAVATSAQ</sequence>
<organism evidence="2 3">
    <name type="scientific">Roseibium aggregatum</name>
    <dbReference type="NCBI Taxonomy" id="187304"/>
    <lineage>
        <taxon>Bacteria</taxon>
        <taxon>Pseudomonadati</taxon>
        <taxon>Pseudomonadota</taxon>
        <taxon>Alphaproteobacteria</taxon>
        <taxon>Hyphomicrobiales</taxon>
        <taxon>Stappiaceae</taxon>
        <taxon>Roseibium</taxon>
    </lineage>
</organism>
<evidence type="ECO:0000256" key="1">
    <source>
        <dbReference type="SAM" id="MobiDB-lite"/>
    </source>
</evidence>
<accession>A0A926NXJ2</accession>
<dbReference type="AlphaFoldDB" id="A0A926NXJ2"/>
<dbReference type="EMBL" id="JABFCZ010000032">
    <property type="protein sequence ID" value="MBD1549222.1"/>
    <property type="molecule type" value="Genomic_DNA"/>
</dbReference>
<protein>
    <submittedName>
        <fullName evidence="2">Uncharacterized protein</fullName>
    </submittedName>
</protein>
<dbReference type="RefSeq" id="WP_190293911.1">
    <property type="nucleotide sequence ID" value="NZ_JABFCZ010000032.1"/>
</dbReference>
<comment type="caution">
    <text evidence="2">The sequence shown here is derived from an EMBL/GenBank/DDBJ whole genome shotgun (WGS) entry which is preliminary data.</text>
</comment>